<feature type="transmembrane region" description="Helical" evidence="6">
    <location>
        <begin position="95"/>
        <end position="115"/>
    </location>
</feature>
<dbReference type="RefSeq" id="WP_343353884.1">
    <property type="nucleotide sequence ID" value="NZ_CP145316.1"/>
</dbReference>
<keyword evidence="2" id="KW-1003">Cell membrane</keyword>
<keyword evidence="4 6" id="KW-1133">Transmembrane helix</keyword>
<evidence type="ECO:0000256" key="5">
    <source>
        <dbReference type="ARBA" id="ARBA00023136"/>
    </source>
</evidence>
<dbReference type="CDD" id="cd17472">
    <property type="entry name" value="MFS_YajR_like"/>
    <property type="match status" value="1"/>
</dbReference>
<feature type="transmembrane region" description="Helical" evidence="6">
    <location>
        <begin position="267"/>
        <end position="286"/>
    </location>
</feature>
<name>A0ABZ3F915_9HELI</name>
<feature type="transmembrane region" description="Helical" evidence="6">
    <location>
        <begin position="12"/>
        <end position="30"/>
    </location>
</feature>
<evidence type="ECO:0000313" key="9">
    <source>
        <dbReference type="Proteomes" id="UP001434737"/>
    </source>
</evidence>
<feature type="transmembrane region" description="Helical" evidence="6">
    <location>
        <begin position="357"/>
        <end position="378"/>
    </location>
</feature>
<dbReference type="Proteomes" id="UP001434737">
    <property type="component" value="Chromosome"/>
</dbReference>
<reference evidence="8 9" key="1">
    <citation type="submission" date="2024-02" db="EMBL/GenBank/DDBJ databases">
        <title>Genome and pathogenicity analysis of Helicobacter mastomyrinus isolated from mice.</title>
        <authorList>
            <person name="Zhu L."/>
        </authorList>
    </citation>
    <scope>NUCLEOTIDE SEQUENCE [LARGE SCALE GENOMIC DNA]</scope>
    <source>
        <strain evidence="8 9">Hm-17</strain>
    </source>
</reference>
<keyword evidence="9" id="KW-1185">Reference proteome</keyword>
<dbReference type="PANTHER" id="PTHR43124:SF3">
    <property type="entry name" value="CHLORAMPHENICOL EFFLUX PUMP RV0191"/>
    <property type="match status" value="1"/>
</dbReference>
<accession>A0ABZ3F915</accession>
<dbReference type="InterPro" id="IPR036259">
    <property type="entry name" value="MFS_trans_sf"/>
</dbReference>
<feature type="transmembrane region" description="Helical" evidence="6">
    <location>
        <begin position="292"/>
        <end position="308"/>
    </location>
</feature>
<feature type="transmembrane region" description="Helical" evidence="6">
    <location>
        <begin position="36"/>
        <end position="58"/>
    </location>
</feature>
<dbReference type="Gene3D" id="1.20.1250.20">
    <property type="entry name" value="MFS general substrate transporter like domains"/>
    <property type="match status" value="1"/>
</dbReference>
<comment type="subcellular location">
    <subcellularLocation>
        <location evidence="1">Cell membrane</location>
        <topology evidence="1">Multi-pass membrane protein</topology>
    </subcellularLocation>
</comment>
<dbReference type="InterPro" id="IPR011701">
    <property type="entry name" value="MFS"/>
</dbReference>
<protein>
    <submittedName>
        <fullName evidence="8">MFS transporter</fullName>
    </submittedName>
</protein>
<dbReference type="InterPro" id="IPR020846">
    <property type="entry name" value="MFS_dom"/>
</dbReference>
<keyword evidence="3 6" id="KW-0812">Transmembrane</keyword>
<dbReference type="InterPro" id="IPR050189">
    <property type="entry name" value="MFS_Efflux_Transporters"/>
</dbReference>
<dbReference type="SUPFAM" id="SSF103473">
    <property type="entry name" value="MFS general substrate transporter"/>
    <property type="match status" value="1"/>
</dbReference>
<evidence type="ECO:0000256" key="6">
    <source>
        <dbReference type="SAM" id="Phobius"/>
    </source>
</evidence>
<feature type="transmembrane region" description="Helical" evidence="6">
    <location>
        <begin position="212"/>
        <end position="231"/>
    </location>
</feature>
<gene>
    <name evidence="8" type="ORF">V3I05_02370</name>
</gene>
<evidence type="ECO:0000313" key="8">
    <source>
        <dbReference type="EMBL" id="XAM18544.1"/>
    </source>
</evidence>
<feature type="transmembrane region" description="Helical" evidence="6">
    <location>
        <begin position="155"/>
        <end position="174"/>
    </location>
</feature>
<feature type="transmembrane region" description="Helical" evidence="6">
    <location>
        <begin position="70"/>
        <end position="89"/>
    </location>
</feature>
<sequence length="441" mass="48808">MMKHLLPLTLIASLRFFGLFIVLPIIGLYADEFHTTAFLAGLAAGGYALTQIIFQTPFGILSDKYNRKHIIGIGLLIFLLGSLVCAFANDITMLIIGRFLQGVGAIGGVVSAQVADLVREEERNKAMAVMGAGIFMSFVLAMFLSPIIASHFGSNMLFLITSVLCVFSLIVLYWKVPNTPNVKYHFNDSKIHDLLTDKNLLIMYLSAFLQKFLMILTFMCVSFALIHHFLLDEDELWLIYTPSAIIGTLAMGPASIFAQKKGQFKAVMLFGICAFVLSYFLMAYAVKESEKWLILLMMIVFFMGFAVLEPIMQSLASRYPKAHQKGAALGIFTTLGYVGSALGGMCGGWLYEAVGVFSLSLIVAVICIIWAILLILFLSNPKNHKNVYLKLEGNIASRLNKLDTLQGIIEWYINQNEHIAIIKYDATLIQEAAILSVFKGA</sequence>
<feature type="transmembrane region" description="Helical" evidence="6">
    <location>
        <begin position="127"/>
        <end position="149"/>
    </location>
</feature>
<evidence type="ECO:0000259" key="7">
    <source>
        <dbReference type="PROSITE" id="PS50850"/>
    </source>
</evidence>
<evidence type="ECO:0000256" key="3">
    <source>
        <dbReference type="ARBA" id="ARBA00022692"/>
    </source>
</evidence>
<keyword evidence="5 6" id="KW-0472">Membrane</keyword>
<dbReference type="PANTHER" id="PTHR43124">
    <property type="entry name" value="PURINE EFFLUX PUMP PBUE"/>
    <property type="match status" value="1"/>
</dbReference>
<dbReference type="PROSITE" id="PS50850">
    <property type="entry name" value="MFS"/>
    <property type="match status" value="1"/>
</dbReference>
<organism evidence="8 9">
    <name type="scientific">Helicobacter mastomyrinus</name>
    <dbReference type="NCBI Taxonomy" id="287948"/>
    <lineage>
        <taxon>Bacteria</taxon>
        <taxon>Pseudomonadati</taxon>
        <taxon>Campylobacterota</taxon>
        <taxon>Epsilonproteobacteria</taxon>
        <taxon>Campylobacterales</taxon>
        <taxon>Helicobacteraceae</taxon>
        <taxon>Helicobacter</taxon>
    </lineage>
</organism>
<evidence type="ECO:0000256" key="4">
    <source>
        <dbReference type="ARBA" id="ARBA00022989"/>
    </source>
</evidence>
<evidence type="ECO:0000256" key="1">
    <source>
        <dbReference type="ARBA" id="ARBA00004651"/>
    </source>
</evidence>
<dbReference type="Pfam" id="PF07690">
    <property type="entry name" value="MFS_1"/>
    <property type="match status" value="1"/>
</dbReference>
<feature type="transmembrane region" description="Helical" evidence="6">
    <location>
        <begin position="237"/>
        <end position="258"/>
    </location>
</feature>
<feature type="domain" description="Major facilitator superfamily (MFS) profile" evidence="7">
    <location>
        <begin position="4"/>
        <end position="382"/>
    </location>
</feature>
<proteinExistence type="predicted"/>
<dbReference type="EMBL" id="CP145316">
    <property type="protein sequence ID" value="XAM18544.1"/>
    <property type="molecule type" value="Genomic_DNA"/>
</dbReference>
<feature type="transmembrane region" description="Helical" evidence="6">
    <location>
        <begin position="329"/>
        <end position="351"/>
    </location>
</feature>
<evidence type="ECO:0000256" key="2">
    <source>
        <dbReference type="ARBA" id="ARBA00022475"/>
    </source>
</evidence>